<evidence type="ECO:0000313" key="4">
    <source>
        <dbReference type="Proteomes" id="UP000219422"/>
    </source>
</evidence>
<evidence type="ECO:0000256" key="2">
    <source>
        <dbReference type="SAM" id="Phobius"/>
    </source>
</evidence>
<organism evidence="3 4">
    <name type="scientific">Sphingobium yanoikuyae</name>
    <name type="common">Sphingomonas yanoikuyae</name>
    <dbReference type="NCBI Taxonomy" id="13690"/>
    <lineage>
        <taxon>Bacteria</taxon>
        <taxon>Pseudomonadati</taxon>
        <taxon>Pseudomonadota</taxon>
        <taxon>Alphaproteobacteria</taxon>
        <taxon>Sphingomonadales</taxon>
        <taxon>Sphingomonadaceae</taxon>
        <taxon>Sphingobium</taxon>
    </lineage>
</organism>
<dbReference type="EMBL" id="CP023741">
    <property type="protein sequence ID" value="ATI83277.1"/>
    <property type="molecule type" value="Genomic_DNA"/>
</dbReference>
<evidence type="ECO:0000256" key="1">
    <source>
        <dbReference type="SAM" id="MobiDB-lite"/>
    </source>
</evidence>
<feature type="transmembrane region" description="Helical" evidence="2">
    <location>
        <begin position="50"/>
        <end position="72"/>
    </location>
</feature>
<gene>
    <name evidence="3" type="ORF">A6768_11445</name>
</gene>
<keyword evidence="2" id="KW-0472">Membrane</keyword>
<keyword evidence="2" id="KW-1133">Transmembrane helix</keyword>
<dbReference type="KEGG" id="sya:A6768_11445"/>
<proteinExistence type="predicted"/>
<protein>
    <submittedName>
        <fullName evidence="3">Uncharacterized protein</fullName>
    </submittedName>
</protein>
<dbReference type="AlphaFoldDB" id="A0A291N7B5"/>
<accession>A0A291N7B5</accession>
<name>A0A291N7B5_SPHYA</name>
<dbReference type="Proteomes" id="UP000219422">
    <property type="component" value="Chromosome"/>
</dbReference>
<sequence>MGLWLDRLRTPIAAPEPPALRRTRIVWMIACMALGTGVLSVGPLTRMLGRAAPCLLGALLVASGLLTALYLARKHRVESACSASTYTSTSTPTGAPAAEEAG</sequence>
<reference evidence="3 4" key="1">
    <citation type="submission" date="2017-10" db="EMBL/GenBank/DDBJ databases">
        <title>Sphingobium yanoikuyae S72.</title>
        <authorList>
            <person name="Sanchez E."/>
            <person name="Bustos P."/>
            <person name="Mendoza P."/>
            <person name="Guo X."/>
            <person name="Mendoza A."/>
        </authorList>
    </citation>
    <scope>NUCLEOTIDE SEQUENCE [LARGE SCALE GENOMIC DNA]</scope>
    <source>
        <strain evidence="3 4">S72</strain>
    </source>
</reference>
<feature type="region of interest" description="Disordered" evidence="1">
    <location>
        <begin position="79"/>
        <end position="102"/>
    </location>
</feature>
<keyword evidence="2" id="KW-0812">Transmembrane</keyword>
<feature type="transmembrane region" description="Helical" evidence="2">
    <location>
        <begin position="25"/>
        <end position="44"/>
    </location>
</feature>
<evidence type="ECO:0000313" key="3">
    <source>
        <dbReference type="EMBL" id="ATI83277.1"/>
    </source>
</evidence>